<dbReference type="EMBL" id="ONZQ02000006">
    <property type="protein sequence ID" value="SPO02486.1"/>
    <property type="molecule type" value="Genomic_DNA"/>
</dbReference>
<evidence type="ECO:0000313" key="2">
    <source>
        <dbReference type="Proteomes" id="UP001187682"/>
    </source>
</evidence>
<accession>A0AAE8MXE7</accession>
<sequence length="117" mass="13632">MKKRLLCSTGDFKSVFQRHQQFWMDQKDRITNERTRARNSIFLEANGFLFDRVREYISPAAITEVLKSVPQISKPPPLQRPQGPLYTYPLLAKGALTELSHPRLLEELQHTPRSLQI</sequence>
<reference evidence="1" key="1">
    <citation type="submission" date="2018-03" db="EMBL/GenBank/DDBJ databases">
        <authorList>
            <person name="Guldener U."/>
        </authorList>
    </citation>
    <scope>NUCLEOTIDE SEQUENCE</scope>
</reference>
<keyword evidence="2" id="KW-1185">Reference proteome</keyword>
<protein>
    <submittedName>
        <fullName evidence="1">Uncharacterized protein</fullName>
    </submittedName>
</protein>
<gene>
    <name evidence="1" type="ORF">DNG_05159</name>
</gene>
<dbReference type="Proteomes" id="UP001187682">
    <property type="component" value="Unassembled WGS sequence"/>
</dbReference>
<organism evidence="1 2">
    <name type="scientific">Cephalotrichum gorgonifer</name>
    <dbReference type="NCBI Taxonomy" id="2041049"/>
    <lineage>
        <taxon>Eukaryota</taxon>
        <taxon>Fungi</taxon>
        <taxon>Dikarya</taxon>
        <taxon>Ascomycota</taxon>
        <taxon>Pezizomycotina</taxon>
        <taxon>Sordariomycetes</taxon>
        <taxon>Hypocreomycetidae</taxon>
        <taxon>Microascales</taxon>
        <taxon>Microascaceae</taxon>
        <taxon>Cephalotrichum</taxon>
    </lineage>
</organism>
<evidence type="ECO:0000313" key="1">
    <source>
        <dbReference type="EMBL" id="SPO02486.1"/>
    </source>
</evidence>
<dbReference type="AlphaFoldDB" id="A0AAE8MXE7"/>
<name>A0AAE8MXE7_9PEZI</name>
<proteinExistence type="predicted"/>
<comment type="caution">
    <text evidence="1">The sequence shown here is derived from an EMBL/GenBank/DDBJ whole genome shotgun (WGS) entry which is preliminary data.</text>
</comment>